<keyword evidence="8" id="KW-1185">Reference proteome</keyword>
<reference evidence="7 8" key="2">
    <citation type="submission" date="2011-10" db="EMBL/GenBank/DDBJ databases">
        <title>The Genome Sequence of Simonsiella muelleri ATCC 29453.</title>
        <authorList>
            <consortium name="The Broad Institute Genome Sequencing Platform"/>
            <consortium name="The Broad Institute Genome Sequencing Center for Infectious Disease"/>
            <person name="Earl A."/>
            <person name="Ward D."/>
            <person name="Feldgarden M."/>
            <person name="Gevers D."/>
            <person name="Izard J."/>
            <person name="Baranova O.V."/>
            <person name="Blanton J.M."/>
            <person name="Tanner A.C."/>
            <person name="Dewhirst F."/>
            <person name="Young S.K."/>
            <person name="Zeng Q."/>
            <person name="Gargeya S."/>
            <person name="Fitzgerald M."/>
            <person name="Haas B."/>
            <person name="Abouelleil A."/>
            <person name="Alvarado L."/>
            <person name="Arachchi H.M."/>
            <person name="Berlin A."/>
            <person name="Brown A."/>
            <person name="Chapman S.B."/>
            <person name="Chen Z."/>
            <person name="Dunbar C."/>
            <person name="Freedman E."/>
            <person name="Gearin G."/>
            <person name="Goldberg J."/>
            <person name="Griggs A."/>
            <person name="Gujja S."/>
            <person name="Heiman D."/>
            <person name="Howarth C."/>
            <person name="Larson L."/>
            <person name="Lui A."/>
            <person name="MacDonald P.J.P."/>
            <person name="Montmayeur A."/>
            <person name="Murphy C."/>
            <person name="Neiman D."/>
            <person name="Pearson M."/>
            <person name="Priest M."/>
            <person name="Roberts A."/>
            <person name="Saif S."/>
            <person name="Shea T."/>
            <person name="Shenoy N."/>
            <person name="Sisk P."/>
            <person name="Stolte C."/>
            <person name="Sykes S."/>
            <person name="Wortman J."/>
            <person name="Nusbaum C."/>
            <person name="Birren B."/>
        </authorList>
    </citation>
    <scope>NUCLEOTIDE SEQUENCE [LARGE SCALE GENOMIC DNA]</scope>
    <source>
        <strain evidence="7 8">ATCC 29453</strain>
    </source>
</reference>
<evidence type="ECO:0000256" key="1">
    <source>
        <dbReference type="ARBA" id="ARBA00004442"/>
    </source>
</evidence>
<keyword evidence="4" id="KW-0472">Membrane</keyword>
<dbReference type="GO" id="GO:0009279">
    <property type="term" value="C:cell outer membrane"/>
    <property type="evidence" value="ECO:0007669"/>
    <property type="project" value="UniProtKB-SubCell"/>
</dbReference>
<proteinExistence type="inferred from homology"/>
<comment type="similarity">
    <text evidence="2">Belongs to the MipA/OmpV family.</text>
</comment>
<name>V9H8Z5_9NEIS</name>
<sequence length="263" mass="28345">MKKIIILSLLMSSSTTFAAPTLAQLWGDKTDVTVSLGAKTAPRYLGSKDQTVSLLPNISAKRGIFYANALRGVGAQYLNDSGLYTSAGLGYDLGRTEENDSFLRDGSDRLLGMGKIKPSATMNAMVAKKVLANTSIIGEVNFAIAGQNKRGHDFRVGTESIVFKNNKNDVNLGVNAYLGDKNFNRTYFGVNAEQSVNSGYAQHTAKSGIYAYSLKGDWTYKINNRWSVYTLAEVKHLAGSAKNSPIVGRATGIAVSSLVNYAF</sequence>
<feature type="chain" id="PRO_5004777281" evidence="6">
    <location>
        <begin position="19"/>
        <end position="263"/>
    </location>
</feature>
<evidence type="ECO:0000256" key="3">
    <source>
        <dbReference type="ARBA" id="ARBA00022729"/>
    </source>
</evidence>
<dbReference type="Proteomes" id="UP000017813">
    <property type="component" value="Unassembled WGS sequence"/>
</dbReference>
<organism evidence="7 8">
    <name type="scientific">Simonsiella muelleri ATCC 29453</name>
    <dbReference type="NCBI Taxonomy" id="641147"/>
    <lineage>
        <taxon>Bacteria</taxon>
        <taxon>Pseudomonadati</taxon>
        <taxon>Pseudomonadota</taxon>
        <taxon>Betaproteobacteria</taxon>
        <taxon>Neisseriales</taxon>
        <taxon>Neisseriaceae</taxon>
        <taxon>Simonsiella</taxon>
    </lineage>
</organism>
<feature type="signal peptide" evidence="6">
    <location>
        <begin position="1"/>
        <end position="18"/>
    </location>
</feature>
<dbReference type="eggNOG" id="COG3713">
    <property type="taxonomic scope" value="Bacteria"/>
</dbReference>
<evidence type="ECO:0000256" key="2">
    <source>
        <dbReference type="ARBA" id="ARBA00005722"/>
    </source>
</evidence>
<dbReference type="Pfam" id="PF06629">
    <property type="entry name" value="MipA"/>
    <property type="match status" value="1"/>
</dbReference>
<evidence type="ECO:0000256" key="5">
    <source>
        <dbReference type="ARBA" id="ARBA00023237"/>
    </source>
</evidence>
<dbReference type="PANTHER" id="PTHR38776:SF1">
    <property type="entry name" value="MLTA-INTERACTING PROTEIN-RELATED"/>
    <property type="match status" value="1"/>
</dbReference>
<evidence type="ECO:0000313" key="8">
    <source>
        <dbReference type="Proteomes" id="UP000017813"/>
    </source>
</evidence>
<evidence type="ECO:0000256" key="6">
    <source>
        <dbReference type="SAM" id="SignalP"/>
    </source>
</evidence>
<comment type="subcellular location">
    <subcellularLocation>
        <location evidence="1">Cell outer membrane</location>
    </subcellularLocation>
</comment>
<protein>
    <submittedName>
        <fullName evidence="7">Uncharacterized protein</fullName>
    </submittedName>
</protein>
<dbReference type="RefSeq" id="WP_002641411.1">
    <property type="nucleotide sequence ID" value="NZ_CP019448.1"/>
</dbReference>
<dbReference type="AlphaFoldDB" id="V9H8Z5"/>
<keyword evidence="3 6" id="KW-0732">Signal</keyword>
<dbReference type="PANTHER" id="PTHR38776">
    <property type="entry name" value="MLTA-INTERACTING PROTEIN-RELATED"/>
    <property type="match status" value="1"/>
</dbReference>
<dbReference type="EMBL" id="ADCY02000011">
    <property type="protein sequence ID" value="EFG31360.2"/>
    <property type="molecule type" value="Genomic_DNA"/>
</dbReference>
<dbReference type="InterPro" id="IPR010583">
    <property type="entry name" value="MipA"/>
</dbReference>
<evidence type="ECO:0000313" key="7">
    <source>
        <dbReference type="EMBL" id="EFG31360.2"/>
    </source>
</evidence>
<comment type="caution">
    <text evidence="7">The sequence shown here is derived from an EMBL/GenBank/DDBJ whole genome shotgun (WGS) entry which is preliminary data.</text>
</comment>
<gene>
    <name evidence="7" type="ORF">HMPREF9021_00628</name>
</gene>
<keyword evidence="5" id="KW-0998">Cell outer membrane</keyword>
<reference evidence="7 8" key="1">
    <citation type="submission" date="2010-03" db="EMBL/GenBank/DDBJ databases">
        <authorList>
            <consortium name="The Broad Institute Genome Sequencing Platform"/>
            <person name="Ward D."/>
            <person name="Earl A."/>
            <person name="Feldgarden M."/>
            <person name="Gevers D."/>
            <person name="Young S."/>
            <person name="Zeng Q."/>
            <person name="Koehrsen M."/>
            <person name="Alvarado L."/>
            <person name="Berlin A.M."/>
            <person name="Borenstein D."/>
            <person name="Chapman S.B."/>
            <person name="Chen Z."/>
            <person name="Engels R."/>
            <person name="Freedman E."/>
            <person name="Gellesch M."/>
            <person name="Goldberg J."/>
            <person name="Griggs A."/>
            <person name="Gujja S."/>
            <person name="Heilman E.R."/>
            <person name="Heiman D.I."/>
            <person name="Hepburn T.A."/>
            <person name="Howarth C."/>
            <person name="Jen D."/>
            <person name="Larson L."/>
            <person name="Mehta T."/>
            <person name="Park D."/>
            <person name="Pearson M."/>
            <person name="Richards J."/>
            <person name="Roberts A."/>
            <person name="Saif S."/>
            <person name="Shea T.D."/>
            <person name="Shenoy N."/>
            <person name="Sisk P."/>
            <person name="Stolte C."/>
            <person name="Sykes S.N."/>
            <person name="Walk T."/>
            <person name="White J."/>
            <person name="Yandava C."/>
            <person name="Izard J."/>
            <person name="Baranova O.V."/>
            <person name="Blanton J.M."/>
            <person name="Tanner A.C."/>
            <person name="Dewhirst F."/>
            <person name="Haas B."/>
            <person name="Nusbaum C."/>
            <person name="Birren B."/>
        </authorList>
    </citation>
    <scope>NUCLEOTIDE SEQUENCE [LARGE SCALE GENOMIC DNA]</scope>
    <source>
        <strain evidence="7 8">ATCC 29453</strain>
    </source>
</reference>
<dbReference type="HOGENOM" id="CLU_062990_0_1_4"/>
<accession>V9H8Z5</accession>
<evidence type="ECO:0000256" key="4">
    <source>
        <dbReference type="ARBA" id="ARBA00023136"/>
    </source>
</evidence>